<evidence type="ECO:0000313" key="2">
    <source>
        <dbReference type="Proteomes" id="UP000269708"/>
    </source>
</evidence>
<proteinExistence type="predicted"/>
<keyword evidence="2" id="KW-1185">Reference proteome</keyword>
<protein>
    <submittedName>
        <fullName evidence="1">Uncharacterized protein</fullName>
    </submittedName>
</protein>
<comment type="caution">
    <text evidence="1">The sequence shown here is derived from an EMBL/GenBank/DDBJ whole genome shotgun (WGS) entry which is preliminary data.</text>
</comment>
<organism evidence="1 2">
    <name type="scientific">Vulcaniibacterium tengchongense</name>
    <dbReference type="NCBI Taxonomy" id="1273429"/>
    <lineage>
        <taxon>Bacteria</taxon>
        <taxon>Pseudomonadati</taxon>
        <taxon>Pseudomonadota</taxon>
        <taxon>Gammaproteobacteria</taxon>
        <taxon>Lysobacterales</taxon>
        <taxon>Lysobacteraceae</taxon>
        <taxon>Vulcaniibacterium</taxon>
    </lineage>
</organism>
<name>A0A3N4VSR3_9GAMM</name>
<dbReference type="RefSeq" id="WP_199742047.1">
    <property type="nucleotide sequence ID" value="NZ_RKQN01000003.1"/>
</dbReference>
<accession>A0A3N4VSR3</accession>
<evidence type="ECO:0000313" key="1">
    <source>
        <dbReference type="EMBL" id="RPE76840.1"/>
    </source>
</evidence>
<reference evidence="1 2" key="1">
    <citation type="submission" date="2018-11" db="EMBL/GenBank/DDBJ databases">
        <title>Genomic Encyclopedia of Type Strains, Phase IV (KMG-IV): sequencing the most valuable type-strain genomes for metagenomic binning, comparative biology and taxonomic classification.</title>
        <authorList>
            <person name="Goeker M."/>
        </authorList>
    </citation>
    <scope>NUCLEOTIDE SEQUENCE [LARGE SCALE GENOMIC DNA]</scope>
    <source>
        <strain evidence="1 2">DSM 25623</strain>
    </source>
</reference>
<dbReference type="AlphaFoldDB" id="A0A3N4VSR3"/>
<dbReference type="Proteomes" id="UP000269708">
    <property type="component" value="Unassembled WGS sequence"/>
</dbReference>
<sequence length="87" mass="10093">MKNRPDRILEAVHETARDLHRLGFIDKRKMRKYDALCLAPVHEYDADKVALRHFVWNPTVTMTPGRRARWACVQAAGRPVHMSTGRV</sequence>
<dbReference type="EMBL" id="RKQN01000003">
    <property type="protein sequence ID" value="RPE76840.1"/>
    <property type="molecule type" value="Genomic_DNA"/>
</dbReference>
<gene>
    <name evidence="1" type="ORF">EDC50_2090</name>
</gene>